<dbReference type="Gene3D" id="1.10.630.10">
    <property type="entry name" value="Cytochrome P450"/>
    <property type="match status" value="1"/>
</dbReference>
<dbReference type="GO" id="GO:0020037">
    <property type="term" value="F:heme binding"/>
    <property type="evidence" value="ECO:0007669"/>
    <property type="project" value="InterPro"/>
</dbReference>
<dbReference type="GO" id="GO:0016705">
    <property type="term" value="F:oxidoreductase activity, acting on paired donors, with incorporation or reduction of molecular oxygen"/>
    <property type="evidence" value="ECO:0007669"/>
    <property type="project" value="InterPro"/>
</dbReference>
<dbReference type="Proteomes" id="UP000562352">
    <property type="component" value="Unassembled WGS sequence"/>
</dbReference>
<comment type="caution">
    <text evidence="3">The sequence shown here is derived from an EMBL/GenBank/DDBJ whole genome shotgun (WGS) entry which is preliminary data.</text>
</comment>
<gene>
    <name evidence="3" type="ORF">FHS22_005381</name>
</gene>
<dbReference type="PANTHER" id="PTHR24305">
    <property type="entry name" value="CYTOCHROME P450"/>
    <property type="match status" value="1"/>
</dbReference>
<dbReference type="InterPro" id="IPR036396">
    <property type="entry name" value="Cyt_P450_sf"/>
</dbReference>
<dbReference type="InterPro" id="IPR050121">
    <property type="entry name" value="Cytochrome_P450_monoxygenase"/>
</dbReference>
<evidence type="ECO:0000313" key="3">
    <source>
        <dbReference type="EMBL" id="MBB5966090.1"/>
    </source>
</evidence>
<proteinExistence type="inferred from homology"/>
<sequence>MGRIARVSAMDGLRLGATVLAPVVAQGVIVRRPRMTALAQALDTDRRAVRLLHRMRAKYGGGPLLVPIPLRPMLLVLDPEDVQRILAGTPEPFAADNREKRSALGHFEPDAVLVSHGRLREDRRRFNEAVLETGQDAHRFSGAFQAVIRQELGPPARAPELTWERFAPAWWRAVRRIVLGDGARDDTVLTDLLNRLRADANWAYARPRRRGTYRRFTSRLRAHLDRAEPGSLAALAARTPASDRTRPEGQVPHWLFAFDAAGIAVFRALALLATHPEHEERARAESAGAPGGGRDGAGGGTGTAAARPFLAACVQESLRLWPTTLAILRDSTTATHWGGGTVPGQTPFLVFSAFVNRDEETGPSANRFTPRIWLDGAADDRWSIVPFSRGPAQCAGRNLVLDVTTGALAALLAQGRFRVEPPTALAPGRDLPYSLDHFTLRFAVRQLEAVEGLGGRSLQDRAVHAEP</sequence>
<accession>A0A841D824</accession>
<keyword evidence="4" id="KW-1185">Reference proteome</keyword>
<dbReference type="RefSeq" id="WP_184945939.1">
    <property type="nucleotide sequence ID" value="NZ_BAAAWZ010000004.1"/>
</dbReference>
<dbReference type="PANTHER" id="PTHR24305:SF166">
    <property type="entry name" value="CYTOCHROME P450 12A4, MITOCHONDRIAL-RELATED"/>
    <property type="match status" value="1"/>
</dbReference>
<dbReference type="InterPro" id="IPR001128">
    <property type="entry name" value="Cyt_P450"/>
</dbReference>
<comment type="similarity">
    <text evidence="1">Belongs to the cytochrome P450 family.</text>
</comment>
<evidence type="ECO:0000313" key="4">
    <source>
        <dbReference type="Proteomes" id="UP000562352"/>
    </source>
</evidence>
<dbReference type="AlphaFoldDB" id="A0A841D824"/>
<dbReference type="GO" id="GO:0004497">
    <property type="term" value="F:monooxygenase activity"/>
    <property type="evidence" value="ECO:0007669"/>
    <property type="project" value="InterPro"/>
</dbReference>
<protein>
    <submittedName>
        <fullName evidence="3">Cytochrome P450</fullName>
    </submittedName>
</protein>
<dbReference type="SUPFAM" id="SSF48264">
    <property type="entry name" value="Cytochrome P450"/>
    <property type="match status" value="1"/>
</dbReference>
<organism evidence="3 4">
    <name type="scientific">Planomonospora venezuelensis</name>
    <dbReference type="NCBI Taxonomy" id="1999"/>
    <lineage>
        <taxon>Bacteria</taxon>
        <taxon>Bacillati</taxon>
        <taxon>Actinomycetota</taxon>
        <taxon>Actinomycetes</taxon>
        <taxon>Streptosporangiales</taxon>
        <taxon>Streptosporangiaceae</taxon>
        <taxon>Planomonospora</taxon>
    </lineage>
</organism>
<feature type="compositionally biased region" description="Gly residues" evidence="2">
    <location>
        <begin position="289"/>
        <end position="302"/>
    </location>
</feature>
<name>A0A841D824_PLAVE</name>
<reference evidence="3 4" key="1">
    <citation type="submission" date="2020-08" db="EMBL/GenBank/DDBJ databases">
        <title>Genomic Encyclopedia of Type Strains, Phase III (KMG-III): the genomes of soil and plant-associated and newly described type strains.</title>
        <authorList>
            <person name="Whitman W."/>
        </authorList>
    </citation>
    <scope>NUCLEOTIDE SEQUENCE [LARGE SCALE GENOMIC DNA]</scope>
    <source>
        <strain evidence="3 4">CECT 3303</strain>
    </source>
</reference>
<evidence type="ECO:0000256" key="1">
    <source>
        <dbReference type="ARBA" id="ARBA00010617"/>
    </source>
</evidence>
<evidence type="ECO:0000256" key="2">
    <source>
        <dbReference type="SAM" id="MobiDB-lite"/>
    </source>
</evidence>
<dbReference type="Pfam" id="PF00067">
    <property type="entry name" value="p450"/>
    <property type="match status" value="1"/>
</dbReference>
<feature type="region of interest" description="Disordered" evidence="2">
    <location>
        <begin position="277"/>
        <end position="302"/>
    </location>
</feature>
<dbReference type="EMBL" id="JACHJJ010000021">
    <property type="protein sequence ID" value="MBB5966090.1"/>
    <property type="molecule type" value="Genomic_DNA"/>
</dbReference>
<dbReference type="GO" id="GO:0005506">
    <property type="term" value="F:iron ion binding"/>
    <property type="evidence" value="ECO:0007669"/>
    <property type="project" value="InterPro"/>
</dbReference>